<dbReference type="PROSITE" id="PS50885">
    <property type="entry name" value="HAMP"/>
    <property type="match status" value="12"/>
</dbReference>
<feature type="domain" description="HAMP" evidence="12">
    <location>
        <begin position="766"/>
        <end position="818"/>
    </location>
</feature>
<evidence type="ECO:0000313" key="13">
    <source>
        <dbReference type="EMBL" id="MBY4627762.1"/>
    </source>
</evidence>
<feature type="coiled-coil region" evidence="9">
    <location>
        <begin position="1160"/>
        <end position="1187"/>
    </location>
</feature>
<feature type="modified residue" description="4-aspartylphosphate" evidence="8">
    <location>
        <position position="2031"/>
    </location>
</feature>
<dbReference type="PROSITE" id="PS50110">
    <property type="entry name" value="RESPONSE_REGULATORY"/>
    <property type="match status" value="3"/>
</dbReference>
<dbReference type="SMART" id="SM00065">
    <property type="entry name" value="GAF"/>
    <property type="match status" value="1"/>
</dbReference>
<dbReference type="Pfam" id="PF00512">
    <property type="entry name" value="HisKA"/>
    <property type="match status" value="1"/>
</dbReference>
<dbReference type="SUPFAM" id="SSF58104">
    <property type="entry name" value="Methyl-accepting chemotaxis protein (MCP) signaling domain"/>
    <property type="match status" value="3"/>
</dbReference>
<dbReference type="SMART" id="SM00448">
    <property type="entry name" value="REC"/>
    <property type="match status" value="3"/>
</dbReference>
<dbReference type="Pfam" id="PF13185">
    <property type="entry name" value="GAF_2"/>
    <property type="match status" value="1"/>
</dbReference>
<dbReference type="PANTHER" id="PTHR45339">
    <property type="entry name" value="HYBRID SIGNAL TRANSDUCTION HISTIDINE KINASE J"/>
    <property type="match status" value="1"/>
</dbReference>
<dbReference type="PROSITE" id="PS50109">
    <property type="entry name" value="HIS_KIN"/>
    <property type="match status" value="1"/>
</dbReference>
<organism evidence="13 14">
    <name type="scientific">Rhizobium croatiense</name>
    <dbReference type="NCBI Taxonomy" id="2867516"/>
    <lineage>
        <taxon>Bacteria</taxon>
        <taxon>Pseudomonadati</taxon>
        <taxon>Pseudomonadota</taxon>
        <taxon>Alphaproteobacteria</taxon>
        <taxon>Hyphomicrobiales</taxon>
        <taxon>Rhizobiaceae</taxon>
        <taxon>Rhizobium/Agrobacterium group</taxon>
        <taxon>Rhizobium</taxon>
    </lineage>
</organism>
<keyword evidence="4 8" id="KW-0597">Phosphoprotein</keyword>
<feature type="domain" description="HAMP" evidence="12">
    <location>
        <begin position="674"/>
        <end position="726"/>
    </location>
</feature>
<evidence type="ECO:0000256" key="7">
    <source>
        <dbReference type="ARBA" id="ARBA00023012"/>
    </source>
</evidence>
<dbReference type="InterPro" id="IPR036097">
    <property type="entry name" value="HisK_dim/P_sf"/>
</dbReference>
<evidence type="ECO:0000256" key="5">
    <source>
        <dbReference type="ARBA" id="ARBA00022679"/>
    </source>
</evidence>
<dbReference type="CDD" id="cd00082">
    <property type="entry name" value="HisKA"/>
    <property type="match status" value="1"/>
</dbReference>
<feature type="coiled-coil region" evidence="9">
    <location>
        <begin position="1355"/>
        <end position="1421"/>
    </location>
</feature>
<evidence type="ECO:0000256" key="4">
    <source>
        <dbReference type="ARBA" id="ARBA00022553"/>
    </source>
</evidence>
<gene>
    <name evidence="13" type="ORF">K6M89_00360</name>
</gene>
<feature type="domain" description="HAMP" evidence="12">
    <location>
        <begin position="950"/>
        <end position="1002"/>
    </location>
</feature>
<comment type="caution">
    <text evidence="13">The sequence shown here is derived from an EMBL/GenBank/DDBJ whole genome shotgun (WGS) entry which is preliminary data.</text>
</comment>
<dbReference type="InterPro" id="IPR029016">
    <property type="entry name" value="GAF-like_dom_sf"/>
</dbReference>
<evidence type="ECO:0000256" key="2">
    <source>
        <dbReference type="ARBA" id="ARBA00004370"/>
    </source>
</evidence>
<dbReference type="InterPro" id="IPR003594">
    <property type="entry name" value="HATPase_dom"/>
</dbReference>
<evidence type="ECO:0000259" key="11">
    <source>
        <dbReference type="PROSITE" id="PS50110"/>
    </source>
</evidence>
<evidence type="ECO:0000313" key="14">
    <source>
        <dbReference type="Proteomes" id="UP000733858"/>
    </source>
</evidence>
<keyword evidence="6" id="KW-0418">Kinase</keyword>
<dbReference type="InterPro" id="IPR003018">
    <property type="entry name" value="GAF"/>
</dbReference>
<dbReference type="Gene3D" id="1.20.120.1530">
    <property type="match status" value="7"/>
</dbReference>
<sequence>MSNQTGEFARDNAAVESLNGQNHTTMAFDEASALLEVLVAVRRGDFSVRMRSDLTGVTGKIADALNDIIAANQRMAQQLEHVGQVVGRDGRTSTRVRFGLSDGSWSEMEGSINGLIDDLLWPTTAVTRTITAVAKGDLLQTVPLDVDGRPLKGEFLRSADIVNTMIKQLSVFTSEVTRVAREVGTDGKLGGQAQVPEVTGVWKDLTESVNSMASNLTAQVRNIAEVTIAVANGDLSKKITVDVRGEILQLKEAINTMVDQLRSFASEVTRVAREVGTEGKLGGQALVPGVAGTWKDLTDSVNAMCGNLTAQVRNIAQVTTAVARGDLSRKITVDVSGEILELKETINTMVDQLNGFAGEVTRVAREVGTEGRLGGQAQVPGVAGTWKDLTDNVNSMASNLTAQVRNIAEVSTAIANGDLSKKITVSVSGEILELKETINTMVDQLNAFASEVTRVAREVGTEGRLGGQANVRGVAGTWKDLTENVNSMAGNLTAQVRNIAEVSTAIANGDLSKKITVPVSGEILELKETINTMVDQLNGFAGEVTRVAREVGTEGRLGGQANVRGVAGTWKDLTDSVNSMASNLTGQVRNIAEVATAVAQGDLSKKITVPVSGEILELKETINTMVDQLNGFAGEVTRVAREVGTEGRLGGQANVLGVAGTWKDLTDSVNSMAGNLTAQVRNIAEVSTAIANGDLSKKITVSVSGEILELKETLNTMVDQLNRFASEVTRVAREVGTEGKLGGQAQVPGVAGTWKDLTENVNSMASNLTGQVRNIAEVTTAVARGDLSRKITVDVKGEILELKNTINTMVDQLNAFAGEVTRVAREVGTEGKLGGQAQVSGVAGTWKDLTDSVNSMAGNLTAQVRNIAEVATAIANGDLSRKITVDVRGEILLLKDTLNTMVDQLRSFAGEVTRVAREVGTDGRLGGQAVVPGVAGTWKDLTDNVNLLAANLTTQVRNIAEVTTAVARGDLSRKITVDVKGEILELKNTINTMVDQLNAFAGEVTRVAREVGTEGKLGGQAQVPGVAGTWKDLTDTVNVMAANLTEQVRGIVKVVTAVANGDLKQNLTVASKGEVAALAETINNMTNTLATFADQVTTVAREVGVEGRLGGQANVPGTAGTWKDLTGNVNLLAANLTTQVRAIAEVATAVTKGDLTRSIKVDARGEVAELKDNINTMIDNLRLTTERNTEQDWLKTNLARFTNMLQGQRDLTLVGKMLLSELAPLVGAHQGVIYQVDADESQPFLSLLSVYAQGGEAAHPPRLDFGQGLVGQCASDARRILVTDLPDNVVPISSGVFTTLPRSAIVLPVHFEGQVKAVIELASAGEFTELQLSFLDQLTTSIGIVLNSIEATMQTEGLLKQSQQLAAELQTQQRELQQTNEQLGQKAQQLEERNVEVEAKNQEIEQARRALEEKATELALTSKYKSEFLANMSHELRTPLNSILILGQQLGENPDGNLSGKQVEFAKTIHGAGTDLLNLISDILDLSKIESGTVSVDAEEIFVNNLLEVMARPFRHEAETRNLSFAVEVGADVTKSIITDSKRLQQILKNLLSNAFKFTAQGGVTLRVASATSGWSSDHPSLRHAPSVIAFEVVDTGIGIPPEKQRIIFEAFQQADASTSRKYGGTGLGLAISRELANLLGGEIQLRSTPGVGSTFVLYLPLTYVGAGAVAPRPVSPPANVVEFAEAAASRRAEKPTEHVADDRHRIVTGDSVLLVVEDDAHYARVLVDLARDNGFKVLVAMRGSDALTLAQDYKPSAISLDIFLPDMLGWTVLSQLKQNPQTRHIPVQIISLDEDRQHGLTRGAFAFMSKPTTPEGLGKALSRLKAYAEPRRKQLLLVEDDEAERLSVTALLGHDDIDITSVGSGSEALAALRRNSADCVVLDLSLPDMSGFDVLEQIRDDAEIGEVPVVVFTGRELSAEEDATLHSMARSVVVKGVESPERLLDETALFLHRVVADLPAAKQATLRELHSSDEDLVGETVLLVDDDARNIFALSSVLERRGMRVLTATTGSEAIDVINNEPSVAIVLMDIMMPGMDGYETMQVIRSEPRFRRLPILALTAKAMKGDREKCLEAGASDYLAKPVNTEQLLSALRMWLHR</sequence>
<dbReference type="CDD" id="cd16922">
    <property type="entry name" value="HATPase_EvgS-ArcB-TorS-like"/>
    <property type="match status" value="1"/>
</dbReference>
<comment type="catalytic activity">
    <reaction evidence="1">
        <text>ATP + protein L-histidine = ADP + protein N-phospho-L-histidine.</text>
        <dbReference type="EC" id="2.7.13.3"/>
    </reaction>
</comment>
<dbReference type="EMBL" id="JAILYJ010000001">
    <property type="protein sequence ID" value="MBY4627762.1"/>
    <property type="molecule type" value="Genomic_DNA"/>
</dbReference>
<feature type="domain" description="Response regulatory" evidence="11">
    <location>
        <begin position="1981"/>
        <end position="2098"/>
    </location>
</feature>
<dbReference type="InterPro" id="IPR005467">
    <property type="entry name" value="His_kinase_dom"/>
</dbReference>
<feature type="domain" description="HAMP" evidence="12">
    <location>
        <begin position="398"/>
        <end position="450"/>
    </location>
</feature>
<keyword evidence="5" id="KW-0808">Transferase</keyword>
<evidence type="ECO:0000256" key="9">
    <source>
        <dbReference type="SAM" id="Coils"/>
    </source>
</evidence>
<feature type="domain" description="HAMP" evidence="12">
    <location>
        <begin position="490"/>
        <end position="542"/>
    </location>
</feature>
<feature type="modified residue" description="4-aspartylphosphate" evidence="8">
    <location>
        <position position="1884"/>
    </location>
</feature>
<dbReference type="InterPro" id="IPR003660">
    <property type="entry name" value="HAMP_dom"/>
</dbReference>
<dbReference type="Pfam" id="PF00672">
    <property type="entry name" value="HAMP"/>
    <property type="match status" value="11"/>
</dbReference>
<evidence type="ECO:0000259" key="10">
    <source>
        <dbReference type="PROSITE" id="PS50109"/>
    </source>
</evidence>
<dbReference type="CDD" id="cd00156">
    <property type="entry name" value="REC"/>
    <property type="match status" value="1"/>
</dbReference>
<feature type="domain" description="Histidine kinase" evidence="10">
    <location>
        <begin position="1431"/>
        <end position="1664"/>
    </location>
</feature>
<evidence type="ECO:0000256" key="8">
    <source>
        <dbReference type="PROSITE-ProRule" id="PRU00169"/>
    </source>
</evidence>
<feature type="domain" description="Response regulatory" evidence="11">
    <location>
        <begin position="1835"/>
        <end position="1951"/>
    </location>
</feature>
<feature type="modified residue" description="4-aspartylphosphate" evidence="8">
    <location>
        <position position="1762"/>
    </location>
</feature>
<accession>A0ABS7LT72</accession>
<dbReference type="Pfam" id="PF02518">
    <property type="entry name" value="HATPase_c"/>
    <property type="match status" value="1"/>
</dbReference>
<proteinExistence type="predicted"/>
<keyword evidence="9" id="KW-0175">Coiled coil</keyword>
<dbReference type="CDD" id="cd17546">
    <property type="entry name" value="REC_hyHK_CKI1_RcsC-like"/>
    <property type="match status" value="1"/>
</dbReference>
<dbReference type="SUPFAM" id="SSF55874">
    <property type="entry name" value="ATPase domain of HSP90 chaperone/DNA topoisomerase II/histidine kinase"/>
    <property type="match status" value="1"/>
</dbReference>
<dbReference type="Pfam" id="PF00072">
    <property type="entry name" value="Response_reg"/>
    <property type="match status" value="3"/>
</dbReference>
<dbReference type="PRINTS" id="PR00344">
    <property type="entry name" value="BCTRLSENSOR"/>
</dbReference>
<feature type="domain" description="HAMP" evidence="12">
    <location>
        <begin position="117"/>
        <end position="174"/>
    </location>
</feature>
<comment type="subcellular location">
    <subcellularLocation>
        <location evidence="2">Membrane</location>
    </subcellularLocation>
</comment>
<dbReference type="SUPFAM" id="SSF52172">
    <property type="entry name" value="CheY-like"/>
    <property type="match status" value="3"/>
</dbReference>
<feature type="domain" description="HAMP" evidence="12">
    <location>
        <begin position="306"/>
        <end position="358"/>
    </location>
</feature>
<dbReference type="Proteomes" id="UP000733858">
    <property type="component" value="Unassembled WGS sequence"/>
</dbReference>
<name>A0ABS7LT72_9HYPH</name>
<evidence type="ECO:0000256" key="3">
    <source>
        <dbReference type="ARBA" id="ARBA00012438"/>
    </source>
</evidence>
<dbReference type="Gene3D" id="1.10.287.950">
    <property type="entry name" value="Methyl-accepting chemotaxis protein"/>
    <property type="match status" value="1"/>
</dbReference>
<keyword evidence="14" id="KW-1185">Reference proteome</keyword>
<dbReference type="SMART" id="SM00304">
    <property type="entry name" value="HAMP"/>
    <property type="match status" value="12"/>
</dbReference>
<dbReference type="InterPro" id="IPR001789">
    <property type="entry name" value="Sig_transdc_resp-reg_receiver"/>
</dbReference>
<protein>
    <recommendedName>
        <fullName evidence="3">histidine kinase</fullName>
        <ecNumber evidence="3">2.7.13.3</ecNumber>
    </recommendedName>
</protein>
<dbReference type="SMART" id="SM00387">
    <property type="entry name" value="HATPase_c"/>
    <property type="match status" value="1"/>
</dbReference>
<dbReference type="InterPro" id="IPR036890">
    <property type="entry name" value="HATPase_C_sf"/>
</dbReference>
<dbReference type="CDD" id="cd06225">
    <property type="entry name" value="HAMP"/>
    <property type="match status" value="11"/>
</dbReference>
<dbReference type="InterPro" id="IPR011006">
    <property type="entry name" value="CheY-like_superfamily"/>
</dbReference>
<reference evidence="13 14" key="1">
    <citation type="submission" date="2021-08" db="EMBL/GenBank/DDBJ databases">
        <title>Rhizobium croatiense sp. nov. and Rhizobium redzepovicii sp. nov., two new species isolated from nodules of Phaseolus vulgaris in Croatia.</title>
        <authorList>
            <person name="Rajnovic I."/>
            <person name="Ramirez-Bahena M.H."/>
            <person name="Kajic S."/>
            <person name="Igual M.J."/>
            <person name="Peix A."/>
            <person name="Velazquez E."/>
            <person name="Sikora S."/>
        </authorList>
    </citation>
    <scope>NUCLEOTIDE SEQUENCE [LARGE SCALE GENOMIC DNA]</scope>
    <source>
        <strain evidence="13 14">13T</strain>
    </source>
</reference>
<keyword evidence="7" id="KW-0902">Two-component regulatory system</keyword>
<feature type="domain" description="HAMP" evidence="12">
    <location>
        <begin position="1042"/>
        <end position="1094"/>
    </location>
</feature>
<dbReference type="InterPro" id="IPR003661">
    <property type="entry name" value="HisK_dim/P_dom"/>
</dbReference>
<dbReference type="Gene3D" id="3.40.50.2300">
    <property type="match status" value="3"/>
</dbReference>
<feature type="domain" description="HAMP" evidence="12">
    <location>
        <begin position="858"/>
        <end position="910"/>
    </location>
</feature>
<dbReference type="InterPro" id="IPR004358">
    <property type="entry name" value="Sig_transdc_His_kin-like_C"/>
</dbReference>
<dbReference type="Gene3D" id="3.30.450.40">
    <property type="match status" value="1"/>
</dbReference>
<dbReference type="Gene3D" id="1.10.287.130">
    <property type="match status" value="1"/>
</dbReference>
<dbReference type="PANTHER" id="PTHR45339:SF1">
    <property type="entry name" value="HYBRID SIGNAL TRANSDUCTION HISTIDINE KINASE J"/>
    <property type="match status" value="1"/>
</dbReference>
<dbReference type="SUPFAM" id="SSF55781">
    <property type="entry name" value="GAF domain-like"/>
    <property type="match status" value="1"/>
</dbReference>
<feature type="domain" description="HAMP" evidence="12">
    <location>
        <begin position="582"/>
        <end position="634"/>
    </location>
</feature>
<evidence type="ECO:0000259" key="12">
    <source>
        <dbReference type="PROSITE" id="PS50885"/>
    </source>
</evidence>
<feature type="domain" description="HAMP" evidence="12">
    <location>
        <begin position="214"/>
        <end position="266"/>
    </location>
</feature>
<feature type="domain" description="Response regulatory" evidence="11">
    <location>
        <begin position="1713"/>
        <end position="1826"/>
    </location>
</feature>
<dbReference type="EC" id="2.7.13.3" evidence="3"/>
<feature type="domain" description="HAMP" evidence="12">
    <location>
        <begin position="1134"/>
        <end position="1186"/>
    </location>
</feature>
<dbReference type="Gene3D" id="3.30.565.10">
    <property type="entry name" value="Histidine kinase-like ATPase, C-terminal domain"/>
    <property type="match status" value="1"/>
</dbReference>
<dbReference type="RefSeq" id="WP_222138000.1">
    <property type="nucleotide sequence ID" value="NZ_JAILYJ010000001.1"/>
</dbReference>
<evidence type="ECO:0000256" key="1">
    <source>
        <dbReference type="ARBA" id="ARBA00000085"/>
    </source>
</evidence>
<evidence type="ECO:0000256" key="6">
    <source>
        <dbReference type="ARBA" id="ARBA00022777"/>
    </source>
</evidence>
<dbReference type="SMART" id="SM00388">
    <property type="entry name" value="HisKA"/>
    <property type="match status" value="1"/>
</dbReference>
<dbReference type="SUPFAM" id="SSF47384">
    <property type="entry name" value="Homodimeric domain of signal transducing histidine kinase"/>
    <property type="match status" value="1"/>
</dbReference>